<evidence type="ECO:0000313" key="2">
    <source>
        <dbReference type="Proteomes" id="UP000502608"/>
    </source>
</evidence>
<protein>
    <submittedName>
        <fullName evidence="1">ABC transporter substrate-binding protein</fullName>
    </submittedName>
</protein>
<proteinExistence type="predicted"/>
<dbReference type="Proteomes" id="UP000502608">
    <property type="component" value="Chromosome"/>
</dbReference>
<dbReference type="PANTHER" id="PTHR38834:SF3">
    <property type="entry name" value="SOLUTE-BINDING PROTEIN FAMILY 3_N-TERMINAL DOMAIN-CONTAINING PROTEIN"/>
    <property type="match status" value="1"/>
</dbReference>
<sequence>MTRFPIHYNAVLLCILLTMQSIYSSVRAETLTLTTLEWPPFTGEQLAGKGIITQIIRRSLNSQGHELTSQILPWNRAVRMVITGKSTGYYPEYKLESDNYIFSDPIGESPIGIVERKSNPIKWQQVSDLNPYTMGVISGYVNTDEIDLMIKDGRQKFDVANHEKQSILKLAAKRVDLIIIDLNVYQYLKNDPDIAKVIDLLQVNDKVIANKSLHIAFENSPEGDKWNNIVNQGLKQLQVQQIIDAYLDQAK</sequence>
<dbReference type="EMBL" id="CP050313">
    <property type="protein sequence ID" value="QIR14409.1"/>
    <property type="molecule type" value="Genomic_DNA"/>
</dbReference>
<dbReference type="SUPFAM" id="SSF53850">
    <property type="entry name" value="Periplasmic binding protein-like II"/>
    <property type="match status" value="1"/>
</dbReference>
<dbReference type="RefSeq" id="WP_167677138.1">
    <property type="nucleotide sequence ID" value="NZ_CP050313.1"/>
</dbReference>
<organism evidence="1 2">
    <name type="scientific">Shewanella aestuarii</name>
    <dbReference type="NCBI Taxonomy" id="1028752"/>
    <lineage>
        <taxon>Bacteria</taxon>
        <taxon>Pseudomonadati</taxon>
        <taxon>Pseudomonadota</taxon>
        <taxon>Gammaproteobacteria</taxon>
        <taxon>Alteromonadales</taxon>
        <taxon>Shewanellaceae</taxon>
        <taxon>Shewanella</taxon>
    </lineage>
</organism>
<reference evidence="1 2" key="1">
    <citation type="submission" date="2020-03" db="EMBL/GenBank/DDBJ databases">
        <title>Complete genome sequence of Shewanella sp.</title>
        <authorList>
            <person name="Kim Y.-S."/>
            <person name="Kim S.-J."/>
            <person name="Jung H.-K."/>
            <person name="Kim K.-H."/>
        </authorList>
    </citation>
    <scope>NUCLEOTIDE SEQUENCE [LARGE SCALE GENOMIC DNA]</scope>
    <source>
        <strain evidence="1 2">PN3F2</strain>
    </source>
</reference>
<dbReference type="KEGG" id="saes:HBH39_07880"/>
<dbReference type="AlphaFoldDB" id="A0A6G9QKL0"/>
<name>A0A6G9QKL0_9GAMM</name>
<dbReference type="Gene3D" id="3.40.190.10">
    <property type="entry name" value="Periplasmic binding protein-like II"/>
    <property type="match status" value="2"/>
</dbReference>
<accession>A0A6G9QKL0</accession>
<evidence type="ECO:0000313" key="1">
    <source>
        <dbReference type="EMBL" id="QIR14409.1"/>
    </source>
</evidence>
<dbReference type="PANTHER" id="PTHR38834">
    <property type="entry name" value="PERIPLASMIC SUBSTRATE BINDING PROTEIN FAMILY 3"/>
    <property type="match status" value="1"/>
</dbReference>
<gene>
    <name evidence="1" type="ORF">HBH39_07880</name>
</gene>
<keyword evidence="2" id="KW-1185">Reference proteome</keyword>